<gene>
    <name evidence="3" type="ORF">SARC_10308</name>
</gene>
<proteinExistence type="predicted"/>
<dbReference type="OrthoDB" id="18412at2759"/>
<name>A0A0L0FKE0_9EUKA</name>
<sequence>CSIPCFRKHKEVPCDVEKISTEAPVDSATNAKNVSDTSHTGEQQRPQATDDLKAESAESSTPAVANTTNPITSIESSSTDAEHMRADTTVTSRTDKDVVTDAIDSKPKGGFVVPKDAEVPQDALNSLGENGALKDLLQANPDLRTLLTLINSDSSTKDTVYLNGLMAEAMENPNFQQFAQLCMGSIQQAI</sequence>
<dbReference type="RefSeq" id="XP_014151127.1">
    <property type="nucleotide sequence ID" value="XM_014295652.1"/>
</dbReference>
<feature type="compositionally biased region" description="Polar residues" evidence="1">
    <location>
        <begin position="27"/>
        <end position="47"/>
    </location>
</feature>
<organism evidence="3 4">
    <name type="scientific">Sphaeroforma arctica JP610</name>
    <dbReference type="NCBI Taxonomy" id="667725"/>
    <lineage>
        <taxon>Eukaryota</taxon>
        <taxon>Ichthyosporea</taxon>
        <taxon>Ichthyophonida</taxon>
        <taxon>Sphaeroforma</taxon>
    </lineage>
</organism>
<reference evidence="3 4" key="1">
    <citation type="submission" date="2011-02" db="EMBL/GenBank/DDBJ databases">
        <title>The Genome Sequence of Sphaeroforma arctica JP610.</title>
        <authorList>
            <consortium name="The Broad Institute Genome Sequencing Platform"/>
            <person name="Russ C."/>
            <person name="Cuomo C."/>
            <person name="Young S.K."/>
            <person name="Zeng Q."/>
            <person name="Gargeya S."/>
            <person name="Alvarado L."/>
            <person name="Berlin A."/>
            <person name="Chapman S.B."/>
            <person name="Chen Z."/>
            <person name="Freedman E."/>
            <person name="Gellesch M."/>
            <person name="Goldberg J."/>
            <person name="Griggs A."/>
            <person name="Gujja S."/>
            <person name="Heilman E."/>
            <person name="Heiman D."/>
            <person name="Howarth C."/>
            <person name="Mehta T."/>
            <person name="Neiman D."/>
            <person name="Pearson M."/>
            <person name="Roberts A."/>
            <person name="Saif S."/>
            <person name="Shea T."/>
            <person name="Shenoy N."/>
            <person name="Sisk P."/>
            <person name="Stolte C."/>
            <person name="Sykes S."/>
            <person name="White J."/>
            <person name="Yandava C."/>
            <person name="Burger G."/>
            <person name="Gray M.W."/>
            <person name="Holland P.W.H."/>
            <person name="King N."/>
            <person name="Lang F.B.F."/>
            <person name="Roger A.J."/>
            <person name="Ruiz-Trillo I."/>
            <person name="Haas B."/>
            <person name="Nusbaum C."/>
            <person name="Birren B."/>
        </authorList>
    </citation>
    <scope>NUCLEOTIDE SEQUENCE [LARGE SCALE GENOMIC DNA]</scope>
    <source>
        <strain evidence="3 4">JP610</strain>
    </source>
</reference>
<evidence type="ECO:0000256" key="1">
    <source>
        <dbReference type="SAM" id="MobiDB-lite"/>
    </source>
</evidence>
<feature type="non-terminal residue" evidence="3">
    <location>
        <position position="1"/>
    </location>
</feature>
<dbReference type="EMBL" id="KQ242799">
    <property type="protein sequence ID" value="KNC77225.1"/>
    <property type="molecule type" value="Genomic_DNA"/>
</dbReference>
<evidence type="ECO:0000259" key="2">
    <source>
        <dbReference type="Pfam" id="PF21373"/>
    </source>
</evidence>
<dbReference type="InterPro" id="IPR048371">
    <property type="entry name" value="ZNHIT3_C"/>
</dbReference>
<feature type="region of interest" description="Disordered" evidence="1">
    <location>
        <begin position="13"/>
        <end position="93"/>
    </location>
</feature>
<evidence type="ECO:0000313" key="3">
    <source>
        <dbReference type="EMBL" id="KNC77225.1"/>
    </source>
</evidence>
<dbReference type="Proteomes" id="UP000054560">
    <property type="component" value="Unassembled WGS sequence"/>
</dbReference>
<protein>
    <recommendedName>
        <fullName evidence="2">Zinc finger HIT domain-containing protein</fullName>
    </recommendedName>
</protein>
<keyword evidence="4" id="KW-1185">Reference proteome</keyword>
<dbReference type="Pfam" id="PF21373">
    <property type="entry name" value="ZNHIT3_C"/>
    <property type="match status" value="1"/>
</dbReference>
<feature type="domain" description="Zinc finger HIT" evidence="2">
    <location>
        <begin position="124"/>
        <end position="184"/>
    </location>
</feature>
<dbReference type="GeneID" id="25910812"/>
<feature type="compositionally biased region" description="Polar residues" evidence="1">
    <location>
        <begin position="57"/>
        <end position="79"/>
    </location>
</feature>
<dbReference type="AlphaFoldDB" id="A0A0L0FKE0"/>
<evidence type="ECO:0000313" key="4">
    <source>
        <dbReference type="Proteomes" id="UP000054560"/>
    </source>
</evidence>
<accession>A0A0L0FKE0</accession>